<feature type="region of interest" description="Disordered" evidence="1">
    <location>
        <begin position="1"/>
        <end position="23"/>
    </location>
</feature>
<gene>
    <name evidence="2" type="ORF">JOF56_006860</name>
</gene>
<organism evidence="2 3">
    <name type="scientific">Kibdelosporangium banguiense</name>
    <dbReference type="NCBI Taxonomy" id="1365924"/>
    <lineage>
        <taxon>Bacteria</taxon>
        <taxon>Bacillati</taxon>
        <taxon>Actinomycetota</taxon>
        <taxon>Actinomycetes</taxon>
        <taxon>Pseudonocardiales</taxon>
        <taxon>Pseudonocardiaceae</taxon>
        <taxon>Kibdelosporangium</taxon>
    </lineage>
</organism>
<name>A0ABS4TPZ2_9PSEU</name>
<dbReference type="InterPro" id="IPR058595">
    <property type="entry name" value="Avidin-like"/>
</dbReference>
<sequence length="138" mass="14747">MIDYDGRRFSPATETPGPSPVAHYHQRDDLIWGEFSGGDVRRGSIAGTSDPDGLLEFAYCMVLDSGTVVTGLCHSVPEVLDDGRIRLTEHWQRYGPNPASGISALVELPATVPGRTPGSPAESLMDLSTGVPDHASRT</sequence>
<proteinExistence type="predicted"/>
<accession>A0ABS4TPZ2</accession>
<dbReference type="RefSeq" id="WP_209643536.1">
    <property type="nucleotide sequence ID" value="NZ_JAGINW010000001.1"/>
</dbReference>
<evidence type="ECO:0000313" key="3">
    <source>
        <dbReference type="Proteomes" id="UP001519332"/>
    </source>
</evidence>
<dbReference type="EMBL" id="JAGINW010000001">
    <property type="protein sequence ID" value="MBP2326475.1"/>
    <property type="molecule type" value="Genomic_DNA"/>
</dbReference>
<protein>
    <recommendedName>
        <fullName evidence="4">Acetyltransferase</fullName>
    </recommendedName>
</protein>
<keyword evidence="3" id="KW-1185">Reference proteome</keyword>
<comment type="caution">
    <text evidence="2">The sequence shown here is derived from an EMBL/GenBank/DDBJ whole genome shotgun (WGS) entry which is preliminary data.</text>
</comment>
<evidence type="ECO:0000313" key="2">
    <source>
        <dbReference type="EMBL" id="MBP2326475.1"/>
    </source>
</evidence>
<feature type="region of interest" description="Disordered" evidence="1">
    <location>
        <begin position="114"/>
        <end position="138"/>
    </location>
</feature>
<reference evidence="2 3" key="1">
    <citation type="submission" date="2021-03" db="EMBL/GenBank/DDBJ databases">
        <title>Sequencing the genomes of 1000 actinobacteria strains.</title>
        <authorList>
            <person name="Klenk H.-P."/>
        </authorList>
    </citation>
    <scope>NUCLEOTIDE SEQUENCE [LARGE SCALE GENOMIC DNA]</scope>
    <source>
        <strain evidence="2 3">DSM 46670</strain>
    </source>
</reference>
<dbReference type="Proteomes" id="UP001519332">
    <property type="component" value="Unassembled WGS sequence"/>
</dbReference>
<dbReference type="Pfam" id="PF26421">
    <property type="entry name" value="Avidin_like"/>
    <property type="match status" value="1"/>
</dbReference>
<evidence type="ECO:0008006" key="4">
    <source>
        <dbReference type="Google" id="ProtNLM"/>
    </source>
</evidence>
<evidence type="ECO:0000256" key="1">
    <source>
        <dbReference type="SAM" id="MobiDB-lite"/>
    </source>
</evidence>